<dbReference type="AlphaFoldDB" id="A0A6A5VW87"/>
<evidence type="ECO:0000313" key="3">
    <source>
        <dbReference type="Proteomes" id="UP000799779"/>
    </source>
</evidence>
<evidence type="ECO:0000256" key="1">
    <source>
        <dbReference type="SAM" id="MobiDB-lite"/>
    </source>
</evidence>
<reference evidence="2" key="1">
    <citation type="journal article" date="2020" name="Stud. Mycol.">
        <title>101 Dothideomycetes genomes: a test case for predicting lifestyles and emergence of pathogens.</title>
        <authorList>
            <person name="Haridas S."/>
            <person name="Albert R."/>
            <person name="Binder M."/>
            <person name="Bloem J."/>
            <person name="Labutti K."/>
            <person name="Salamov A."/>
            <person name="Andreopoulos B."/>
            <person name="Baker S."/>
            <person name="Barry K."/>
            <person name="Bills G."/>
            <person name="Bluhm B."/>
            <person name="Cannon C."/>
            <person name="Castanera R."/>
            <person name="Culley D."/>
            <person name="Daum C."/>
            <person name="Ezra D."/>
            <person name="Gonzalez J."/>
            <person name="Henrissat B."/>
            <person name="Kuo A."/>
            <person name="Liang C."/>
            <person name="Lipzen A."/>
            <person name="Lutzoni F."/>
            <person name="Magnuson J."/>
            <person name="Mondo S."/>
            <person name="Nolan M."/>
            <person name="Ohm R."/>
            <person name="Pangilinan J."/>
            <person name="Park H.-J."/>
            <person name="Ramirez L."/>
            <person name="Alfaro M."/>
            <person name="Sun H."/>
            <person name="Tritt A."/>
            <person name="Yoshinaga Y."/>
            <person name="Zwiers L.-H."/>
            <person name="Turgeon B."/>
            <person name="Goodwin S."/>
            <person name="Spatafora J."/>
            <person name="Crous P."/>
            <person name="Grigoriev I."/>
        </authorList>
    </citation>
    <scope>NUCLEOTIDE SEQUENCE</scope>
    <source>
        <strain evidence="2">CBS 123094</strain>
    </source>
</reference>
<evidence type="ECO:0000313" key="2">
    <source>
        <dbReference type="EMBL" id="KAF1993234.1"/>
    </source>
</evidence>
<name>A0A6A5VW87_9PLEO</name>
<feature type="region of interest" description="Disordered" evidence="1">
    <location>
        <begin position="1"/>
        <end position="84"/>
    </location>
</feature>
<organism evidence="2 3">
    <name type="scientific">Amniculicola lignicola CBS 123094</name>
    <dbReference type="NCBI Taxonomy" id="1392246"/>
    <lineage>
        <taxon>Eukaryota</taxon>
        <taxon>Fungi</taxon>
        <taxon>Dikarya</taxon>
        <taxon>Ascomycota</taxon>
        <taxon>Pezizomycotina</taxon>
        <taxon>Dothideomycetes</taxon>
        <taxon>Pleosporomycetidae</taxon>
        <taxon>Pleosporales</taxon>
        <taxon>Amniculicolaceae</taxon>
        <taxon>Amniculicola</taxon>
    </lineage>
</organism>
<feature type="region of interest" description="Disordered" evidence="1">
    <location>
        <begin position="97"/>
        <end position="116"/>
    </location>
</feature>
<accession>A0A6A5VW87</accession>
<sequence length="116" mass="12285">MARSNMIATIDCTARAKGSRPGPGGRWHGPPPTGASGVTVARVGAGVYQGPHSSPLPVPQSTQYHAAPPYRHSPANRFCSPPPPRRTILRCSRVCQRSPLSAPPSSHTDSHHQPVL</sequence>
<gene>
    <name evidence="2" type="ORF">P154DRAFT_527911</name>
</gene>
<keyword evidence="3" id="KW-1185">Reference proteome</keyword>
<proteinExistence type="predicted"/>
<dbReference type="EMBL" id="ML977718">
    <property type="protein sequence ID" value="KAF1993234.1"/>
    <property type="molecule type" value="Genomic_DNA"/>
</dbReference>
<protein>
    <submittedName>
        <fullName evidence="2">Uncharacterized protein</fullName>
    </submittedName>
</protein>
<dbReference type="Proteomes" id="UP000799779">
    <property type="component" value="Unassembled WGS sequence"/>
</dbReference>